<protein>
    <recommendedName>
        <fullName evidence="13">G-protein coupled receptors family 3 profile domain-containing protein</fullName>
    </recommendedName>
</protein>
<feature type="transmembrane region" description="Helical" evidence="12">
    <location>
        <begin position="326"/>
        <end position="346"/>
    </location>
</feature>
<reference evidence="14" key="1">
    <citation type="submission" date="2023-10" db="EMBL/GenBank/DDBJ databases">
        <title>Genome assembly of Pristionchus species.</title>
        <authorList>
            <person name="Yoshida K."/>
            <person name="Sommer R.J."/>
        </authorList>
    </citation>
    <scope>NUCLEOTIDE SEQUENCE</scope>
    <source>
        <strain evidence="14">RS5133</strain>
    </source>
</reference>
<evidence type="ECO:0000256" key="8">
    <source>
        <dbReference type="ARBA" id="ARBA00023170"/>
    </source>
</evidence>
<keyword evidence="15" id="KW-1185">Reference proteome</keyword>
<proteinExistence type="inferred from homology"/>
<comment type="subcellular location">
    <subcellularLocation>
        <location evidence="1">Cell membrane</location>
        <topology evidence="1">Multi-pass membrane protein</topology>
    </subcellularLocation>
</comment>
<feature type="non-terminal residue" evidence="14">
    <location>
        <position position="1"/>
    </location>
</feature>
<dbReference type="AlphaFoldDB" id="A0AAV5WCN7"/>
<dbReference type="InterPro" id="IPR017978">
    <property type="entry name" value="GPCR_3_C"/>
</dbReference>
<feature type="compositionally biased region" description="Basic and acidic residues" evidence="11">
    <location>
        <begin position="523"/>
        <end position="533"/>
    </location>
</feature>
<evidence type="ECO:0000256" key="11">
    <source>
        <dbReference type="SAM" id="MobiDB-lite"/>
    </source>
</evidence>
<evidence type="ECO:0000256" key="1">
    <source>
        <dbReference type="ARBA" id="ARBA00004651"/>
    </source>
</evidence>
<feature type="transmembrane region" description="Helical" evidence="12">
    <location>
        <begin position="211"/>
        <end position="230"/>
    </location>
</feature>
<keyword evidence="3" id="KW-1003">Cell membrane</keyword>
<comment type="similarity">
    <text evidence="2">Belongs to the G-protein coupled receptor 3 family.</text>
</comment>
<evidence type="ECO:0000256" key="4">
    <source>
        <dbReference type="ARBA" id="ARBA00022692"/>
    </source>
</evidence>
<keyword evidence="8" id="KW-0675">Receptor</keyword>
<accession>A0AAV5WCN7</accession>
<evidence type="ECO:0000313" key="15">
    <source>
        <dbReference type="Proteomes" id="UP001432322"/>
    </source>
</evidence>
<feature type="domain" description="G-protein coupled receptors family 3 profile" evidence="13">
    <location>
        <begin position="180"/>
        <end position="413"/>
    </location>
</feature>
<feature type="transmembrane region" description="Helical" evidence="12">
    <location>
        <begin position="358"/>
        <end position="377"/>
    </location>
</feature>
<evidence type="ECO:0000256" key="7">
    <source>
        <dbReference type="ARBA" id="ARBA00023136"/>
    </source>
</evidence>
<evidence type="ECO:0000256" key="10">
    <source>
        <dbReference type="ARBA" id="ARBA00023224"/>
    </source>
</evidence>
<evidence type="ECO:0000313" key="14">
    <source>
        <dbReference type="EMBL" id="GMT29298.1"/>
    </source>
</evidence>
<dbReference type="GO" id="GO:0005886">
    <property type="term" value="C:plasma membrane"/>
    <property type="evidence" value="ECO:0007669"/>
    <property type="project" value="UniProtKB-SubCell"/>
</dbReference>
<evidence type="ECO:0000256" key="2">
    <source>
        <dbReference type="ARBA" id="ARBA00007242"/>
    </source>
</evidence>
<comment type="caution">
    <text evidence="14">The sequence shown here is derived from an EMBL/GenBank/DDBJ whole genome shotgun (WGS) entry which is preliminary data.</text>
</comment>
<dbReference type="PANTHER" id="PTHR32546">
    <property type="entry name" value="G-PROTEIN COUPLED RECEPTOR 158-RELATED"/>
    <property type="match status" value="1"/>
</dbReference>
<dbReference type="EMBL" id="BTSY01000005">
    <property type="protein sequence ID" value="GMT29298.1"/>
    <property type="molecule type" value="Genomic_DNA"/>
</dbReference>
<evidence type="ECO:0000256" key="9">
    <source>
        <dbReference type="ARBA" id="ARBA00023180"/>
    </source>
</evidence>
<dbReference type="InterPro" id="IPR043458">
    <property type="entry name" value="GPR158/179"/>
</dbReference>
<name>A0AAV5WCN7_9BILA</name>
<dbReference type="GO" id="GO:0004930">
    <property type="term" value="F:G protein-coupled receptor activity"/>
    <property type="evidence" value="ECO:0007669"/>
    <property type="project" value="UniProtKB-KW"/>
</dbReference>
<organism evidence="14 15">
    <name type="scientific">Pristionchus fissidentatus</name>
    <dbReference type="NCBI Taxonomy" id="1538716"/>
    <lineage>
        <taxon>Eukaryota</taxon>
        <taxon>Metazoa</taxon>
        <taxon>Ecdysozoa</taxon>
        <taxon>Nematoda</taxon>
        <taxon>Chromadorea</taxon>
        <taxon>Rhabditida</taxon>
        <taxon>Rhabditina</taxon>
        <taxon>Diplogasteromorpha</taxon>
        <taxon>Diplogasteroidea</taxon>
        <taxon>Neodiplogasteridae</taxon>
        <taxon>Pristionchus</taxon>
    </lineage>
</organism>
<evidence type="ECO:0000256" key="5">
    <source>
        <dbReference type="ARBA" id="ARBA00022989"/>
    </source>
</evidence>
<keyword evidence="6" id="KW-0297">G-protein coupled receptor</keyword>
<feature type="transmembrane region" description="Helical" evidence="12">
    <location>
        <begin position="286"/>
        <end position="306"/>
    </location>
</feature>
<feature type="non-terminal residue" evidence="14">
    <location>
        <position position="552"/>
    </location>
</feature>
<sequence length="552" mass="61968">AAAAAAPPTKAAANTLEAMLELLDRSTCGTIVDATPQLALAFAADQQFLIPLARRIASRPDEIKAVKDIDPKHLTRGAMQNEQNETYYLEHACLNNSSLLSVWMPRFEFPIANGKEGVILRANRPIPEIDLCENAPCSTRCSASVHSGLRVYARECCGETLATCRTVSHPLVGDRGRHMLILFNVLFASICVALIPLVCRARRSQHENRGWALMEIFLLGAIILYSILLLDWLPAPQHEWSCGLAVCMRQIGFAMFYGSIILKIYRNLEEYRVRKAQHVSVREEDMLKYLACIMALTVTGLFGWIAGSSGNKILWKTAWPQCTPHGWAVISHCYELLFLLYGGILCYKARNSEWLERWQFTVAVCLEFVVTLVANLIRYSIQYTGNSDTLFTVTFVQLQLTVSVNLVIIIAPKFYVTGDNSRRSLALGGQSGRAHPSLAKLRDNILNGTIDFADVPIIDMNPEDIRAELKRVYTQLRMYKLKNLYQDNPHISKRKGGGKRWSDKPKPPRRISVPNCSPQNTKNKIEEDEKSDLTVESAPHNVLLSTTCQFQL</sequence>
<evidence type="ECO:0000256" key="12">
    <source>
        <dbReference type="SAM" id="Phobius"/>
    </source>
</evidence>
<evidence type="ECO:0000256" key="6">
    <source>
        <dbReference type="ARBA" id="ARBA00023040"/>
    </source>
</evidence>
<keyword evidence="10" id="KW-0807">Transducer</keyword>
<feature type="transmembrane region" description="Helical" evidence="12">
    <location>
        <begin position="389"/>
        <end position="416"/>
    </location>
</feature>
<dbReference type="PANTHER" id="PTHR32546:SF26">
    <property type="entry name" value="SMOG, ISOFORM D"/>
    <property type="match status" value="1"/>
</dbReference>
<evidence type="ECO:0000256" key="3">
    <source>
        <dbReference type="ARBA" id="ARBA00022475"/>
    </source>
</evidence>
<keyword evidence="5 12" id="KW-1133">Transmembrane helix</keyword>
<keyword evidence="9" id="KW-0325">Glycoprotein</keyword>
<dbReference type="Proteomes" id="UP001432322">
    <property type="component" value="Unassembled WGS sequence"/>
</dbReference>
<keyword evidence="7 12" id="KW-0472">Membrane</keyword>
<feature type="transmembrane region" description="Helical" evidence="12">
    <location>
        <begin position="179"/>
        <end position="199"/>
    </location>
</feature>
<evidence type="ECO:0000259" key="13">
    <source>
        <dbReference type="Pfam" id="PF00003"/>
    </source>
</evidence>
<dbReference type="Pfam" id="PF00003">
    <property type="entry name" value="7tm_3"/>
    <property type="match status" value="1"/>
</dbReference>
<gene>
    <name evidence="14" type="ORF">PFISCL1PPCAC_20595</name>
</gene>
<keyword evidence="4 12" id="KW-0812">Transmembrane</keyword>
<feature type="transmembrane region" description="Helical" evidence="12">
    <location>
        <begin position="242"/>
        <end position="265"/>
    </location>
</feature>
<feature type="region of interest" description="Disordered" evidence="11">
    <location>
        <begin position="488"/>
        <end position="534"/>
    </location>
</feature>